<name>A0A2D2W4D3_9CAUD</name>
<reference evidence="1 2" key="1">
    <citation type="submission" date="2017-09" db="EMBL/GenBank/DDBJ databases">
        <authorList>
            <person name="Pradhan P."/>
            <person name="Aluri L.S."/>
            <person name="Anandarajan D."/>
            <person name="Beiriger J.C."/>
            <person name="Bethamcharla R."/>
            <person name="Betini N."/>
            <person name="Bhatt S.D."/>
            <person name="Chengalvala S."/>
            <person name="Cox N.E."/>
            <person name="Delvadia B.P."/>
            <person name="Desai A.S."/>
            <person name="Devaney A.M."/>
            <person name="Doyle B.K."/>
            <person name="Edgerton A.O."/>
            <person name="Erlich M.C."/>
            <person name="Fitzpatrick K.C."/>
            <person name="Gajjar E.A."/>
            <person name="Ganguly A."/>
            <person name="Gill R.S."/>
            <person name="Goldman M.G."/>
            <person name="Good P.M."/>
            <person name="Gupta N."/>
            <person name="Haddad L.M."/>
            <person name="Han E.J."/>
            <person name="Jain S."/>
            <person name="Jiang A."/>
            <person name="Jurgielewicz A.D."/>
            <person name="Kainth D.K."/>
            <person name="Karam J.M."/>
            <person name="Kodavatiganti M."/>
            <person name="Kriete S.J."/>
            <person name="MacDonald C.E."/>
            <person name="Maret J.P."/>
            <person name="Mathew A.E."/>
            <person name="Nako S."/>
            <person name="Natrajan M."/>
            <person name="Nishu N.M."/>
            <person name="Parikh A."/>
            <person name="Patel N."/>
            <person name="Patel P.D."/>
            <person name="Patel S."/>
            <person name="Patra K."/>
            <person name="Pumpuckdee D."/>
            <person name="Rai K."/>
            <person name="Ramanathan A."/>
            <person name="Sarkar A."/>
            <person name="Schaffer B.L."/>
            <person name="Shah P."/>
            <person name="Tata R.K."/>
            <person name="Tawfik A.H."/>
            <person name="Thuremella B.T."/>
            <person name="Toma J."/>
            <person name="Tran T.L."/>
            <person name="Veera S."/>
            <person name="Vemulapalli V.K."/>
            <person name="Vidas T.V."/>
            <person name="Vieira K.S."/>
            <person name="Vijayakumar G."/>
            <person name="Walor T.A."/>
            <person name="White C.R."/>
            <person name="Wong B.M."/>
            <person name="Zhao Sl."/>
            <person name="McDonald M.T."/>
            <person name="Dalia R."/>
            <person name="Little J.L."/>
            <person name="Gurney S.M.R."/>
            <person name="Bollivar D.W."/>
            <person name="Garlena R.A."/>
            <person name="Russell D.A."/>
            <person name="Pope W.H."/>
            <person name="Jacobs-Sera D."/>
            <person name="Hendrix R.W."/>
            <person name="Hatfull G.F."/>
        </authorList>
    </citation>
    <scope>NUCLEOTIDE SEQUENCE [LARGE SCALE GENOMIC DNA]</scope>
</reference>
<evidence type="ECO:0000313" key="2">
    <source>
        <dbReference type="Proteomes" id="UP000240916"/>
    </source>
</evidence>
<gene>
    <name evidence="1" type="ORF">SEA_SUPERPHIKIMAN_111</name>
</gene>
<sequence length="91" mass="10285">MTAPIFSPVEFSLSEFEFTVPCGIEGCDHDADWMSWGDHSAFGCPGYGPVCEWHRRLTLRYVEGIEGQVGPCSRCKQPRVIGPDEFRFIEL</sequence>
<dbReference type="EMBL" id="MF919534">
    <property type="protein sequence ID" value="ATS92953.1"/>
    <property type="molecule type" value="Genomic_DNA"/>
</dbReference>
<evidence type="ECO:0000313" key="1">
    <source>
        <dbReference type="EMBL" id="ATS92953.1"/>
    </source>
</evidence>
<proteinExistence type="predicted"/>
<protein>
    <submittedName>
        <fullName evidence="1">Uncharacterized protein</fullName>
    </submittedName>
</protein>
<organism evidence="1 2">
    <name type="scientific">Mycobacterium phage Superphikiman</name>
    <dbReference type="NCBI Taxonomy" id="2041551"/>
    <lineage>
        <taxon>Viruses</taxon>
        <taxon>Duplodnaviria</taxon>
        <taxon>Heunggongvirae</taxon>
        <taxon>Uroviricota</taxon>
        <taxon>Caudoviricetes</taxon>
        <taxon>Omegavirus</taxon>
        <taxon>Omegavirus courthouse</taxon>
    </lineage>
</organism>
<accession>A0A2D2W4D3</accession>
<dbReference type="Proteomes" id="UP000240916">
    <property type="component" value="Segment"/>
</dbReference>